<dbReference type="GO" id="GO:0043386">
    <property type="term" value="P:mycotoxin biosynthetic process"/>
    <property type="evidence" value="ECO:0007669"/>
    <property type="project" value="InterPro"/>
</dbReference>
<reference evidence="4" key="1">
    <citation type="journal article" date="2020" name="Stud. Mycol.">
        <title>101 Dothideomycetes genomes: a test case for predicting lifestyles and emergence of pathogens.</title>
        <authorList>
            <person name="Haridas S."/>
            <person name="Albert R."/>
            <person name="Binder M."/>
            <person name="Bloem J."/>
            <person name="Labutti K."/>
            <person name="Salamov A."/>
            <person name="Andreopoulos B."/>
            <person name="Baker S."/>
            <person name="Barry K."/>
            <person name="Bills G."/>
            <person name="Bluhm B."/>
            <person name="Cannon C."/>
            <person name="Castanera R."/>
            <person name="Culley D."/>
            <person name="Daum C."/>
            <person name="Ezra D."/>
            <person name="Gonzalez J."/>
            <person name="Henrissat B."/>
            <person name="Kuo A."/>
            <person name="Liang C."/>
            <person name="Lipzen A."/>
            <person name="Lutzoni F."/>
            <person name="Magnuson J."/>
            <person name="Mondo S."/>
            <person name="Nolan M."/>
            <person name="Ohm R."/>
            <person name="Pangilinan J."/>
            <person name="Park H.-J."/>
            <person name="Ramirez L."/>
            <person name="Alfaro M."/>
            <person name="Sun H."/>
            <person name="Tritt A."/>
            <person name="Yoshinaga Y."/>
            <person name="Zwiers L.-H."/>
            <person name="Turgeon B."/>
            <person name="Goodwin S."/>
            <person name="Spatafora J."/>
            <person name="Crous P."/>
            <person name="Grigoriev I."/>
        </authorList>
    </citation>
    <scope>NUCLEOTIDE SEQUENCE</scope>
    <source>
        <strain evidence="4">ATCC 36951</strain>
    </source>
</reference>
<dbReference type="Pfam" id="PF11807">
    <property type="entry name" value="UstYa"/>
    <property type="match status" value="1"/>
</dbReference>
<dbReference type="PANTHER" id="PTHR33365:SF11">
    <property type="entry name" value="TAT PATHWAY SIGNAL SEQUENCE"/>
    <property type="match status" value="1"/>
</dbReference>
<gene>
    <name evidence="4" type="ORF">M409DRAFT_52707</name>
</gene>
<name>A0A6A6CUH7_ZASCE</name>
<dbReference type="PANTHER" id="PTHR33365">
    <property type="entry name" value="YALI0B05434P"/>
    <property type="match status" value="1"/>
</dbReference>
<keyword evidence="5" id="KW-1185">Reference proteome</keyword>
<dbReference type="EMBL" id="ML993588">
    <property type="protein sequence ID" value="KAF2169472.1"/>
    <property type="molecule type" value="Genomic_DNA"/>
</dbReference>
<accession>A0A6A6CUH7</accession>
<dbReference type="GO" id="GO:0016491">
    <property type="term" value="F:oxidoreductase activity"/>
    <property type="evidence" value="ECO:0007669"/>
    <property type="project" value="UniProtKB-KW"/>
</dbReference>
<evidence type="ECO:0000313" key="4">
    <source>
        <dbReference type="EMBL" id="KAF2169472.1"/>
    </source>
</evidence>
<evidence type="ECO:0000256" key="2">
    <source>
        <dbReference type="ARBA" id="ARBA00023002"/>
    </source>
</evidence>
<comment type="pathway">
    <text evidence="1">Mycotoxin biosynthesis.</text>
</comment>
<evidence type="ECO:0000256" key="1">
    <source>
        <dbReference type="ARBA" id="ARBA00004685"/>
    </source>
</evidence>
<comment type="similarity">
    <text evidence="3">Belongs to the ustYa family.</text>
</comment>
<organism evidence="4 5">
    <name type="scientific">Zasmidium cellare ATCC 36951</name>
    <dbReference type="NCBI Taxonomy" id="1080233"/>
    <lineage>
        <taxon>Eukaryota</taxon>
        <taxon>Fungi</taxon>
        <taxon>Dikarya</taxon>
        <taxon>Ascomycota</taxon>
        <taxon>Pezizomycotina</taxon>
        <taxon>Dothideomycetes</taxon>
        <taxon>Dothideomycetidae</taxon>
        <taxon>Mycosphaerellales</taxon>
        <taxon>Mycosphaerellaceae</taxon>
        <taxon>Zasmidium</taxon>
    </lineage>
</organism>
<dbReference type="Proteomes" id="UP000799537">
    <property type="component" value="Unassembled WGS sequence"/>
</dbReference>
<dbReference type="InterPro" id="IPR021765">
    <property type="entry name" value="UstYa-like"/>
</dbReference>
<sequence length="186" mass="20886">MPAAFQHGRRYWKVLSLAHLSSAVLVTLIVAFDLFGPSGRYWHHTASCGTTGYAASTPALPKEYVEDEERYLPSRHPTNLATHMVKFDSKTEWEAWDSATTDTWRSMLPSYPLGQDDDFNDGIPYGLGMLHQIHCLLSIRESYSSFLYTNDTTDLGGDAAKDLAHISHCFNWIRQVGGSQPFALRS</sequence>
<protein>
    <submittedName>
        <fullName evidence="4">Uncharacterized protein</fullName>
    </submittedName>
</protein>
<keyword evidence="2" id="KW-0560">Oxidoreductase</keyword>
<dbReference type="AlphaFoldDB" id="A0A6A6CUH7"/>
<evidence type="ECO:0000313" key="5">
    <source>
        <dbReference type="Proteomes" id="UP000799537"/>
    </source>
</evidence>
<dbReference type="GeneID" id="54565425"/>
<proteinExistence type="inferred from homology"/>
<evidence type="ECO:0000256" key="3">
    <source>
        <dbReference type="ARBA" id="ARBA00035112"/>
    </source>
</evidence>
<dbReference type="RefSeq" id="XP_033670361.1">
    <property type="nucleotide sequence ID" value="XM_033812153.1"/>
</dbReference>